<organism evidence="7 8">
    <name type="scientific">Niastella vici</name>
    <dbReference type="NCBI Taxonomy" id="1703345"/>
    <lineage>
        <taxon>Bacteria</taxon>
        <taxon>Pseudomonadati</taxon>
        <taxon>Bacteroidota</taxon>
        <taxon>Chitinophagia</taxon>
        <taxon>Chitinophagales</taxon>
        <taxon>Chitinophagaceae</taxon>
        <taxon>Niastella</taxon>
    </lineage>
</organism>
<keyword evidence="8" id="KW-1185">Reference proteome</keyword>
<keyword evidence="2" id="KW-0805">Transcription regulation</keyword>
<dbReference type="Gene3D" id="1.10.10.10">
    <property type="entry name" value="Winged helix-like DNA-binding domain superfamily/Winged helix DNA-binding domain"/>
    <property type="match status" value="1"/>
</dbReference>
<dbReference type="Pfam" id="PF04542">
    <property type="entry name" value="Sigma70_r2"/>
    <property type="match status" value="1"/>
</dbReference>
<sequence>MEPKSNYTISESDLIKGCIAGDRRLQEELYHRFAPKMYAVCLRYASNVEDAQDLLQEGFIKIYRNLHHFRAEGSFEGWIRRVFVNTSIEHFRKKSTKLSMVTEKEEGTIEDTDISALENLAEKDIIKIVQELSPGYRTVFNLYVVEGYSHKEIGDMLGISEGTSKSQLARAKSVLQKKIAQYLSDTQKSYTR</sequence>
<dbReference type="InterPro" id="IPR013325">
    <property type="entry name" value="RNA_pol_sigma_r2"/>
</dbReference>
<dbReference type="NCBIfam" id="TIGR02937">
    <property type="entry name" value="sigma70-ECF"/>
    <property type="match status" value="1"/>
</dbReference>
<proteinExistence type="inferred from homology"/>
<dbReference type="InterPro" id="IPR014284">
    <property type="entry name" value="RNA_pol_sigma-70_dom"/>
</dbReference>
<dbReference type="GO" id="GO:0003677">
    <property type="term" value="F:DNA binding"/>
    <property type="evidence" value="ECO:0007669"/>
    <property type="project" value="InterPro"/>
</dbReference>
<evidence type="ECO:0000259" key="5">
    <source>
        <dbReference type="Pfam" id="PF04542"/>
    </source>
</evidence>
<dbReference type="AlphaFoldDB" id="A0A1V9G490"/>
<evidence type="ECO:0000259" key="6">
    <source>
        <dbReference type="Pfam" id="PF08281"/>
    </source>
</evidence>
<evidence type="ECO:0000256" key="2">
    <source>
        <dbReference type="ARBA" id="ARBA00023015"/>
    </source>
</evidence>
<feature type="domain" description="RNA polymerase sigma factor 70 region 4 type 2" evidence="6">
    <location>
        <begin position="124"/>
        <end position="172"/>
    </location>
</feature>
<dbReference type="PANTHER" id="PTHR43133:SF46">
    <property type="entry name" value="RNA POLYMERASE SIGMA-70 FACTOR ECF SUBFAMILY"/>
    <property type="match status" value="1"/>
</dbReference>
<reference evidence="7 8" key="1">
    <citation type="submission" date="2016-03" db="EMBL/GenBank/DDBJ databases">
        <title>Niastella vici sp. nov., isolated from farmland soil.</title>
        <authorList>
            <person name="Chen L."/>
            <person name="Wang D."/>
            <person name="Yang S."/>
            <person name="Wang G."/>
        </authorList>
    </citation>
    <scope>NUCLEOTIDE SEQUENCE [LARGE SCALE GENOMIC DNA]</scope>
    <source>
        <strain evidence="7 8">DJ57</strain>
    </source>
</reference>
<dbReference type="EMBL" id="LVYD01000024">
    <property type="protein sequence ID" value="OQP65318.1"/>
    <property type="molecule type" value="Genomic_DNA"/>
</dbReference>
<dbReference type="Gene3D" id="1.10.1740.10">
    <property type="match status" value="1"/>
</dbReference>
<protein>
    <submittedName>
        <fullName evidence="7">RNA polymerase subunit sigma-70</fullName>
    </submittedName>
</protein>
<dbReference type="InterPro" id="IPR036388">
    <property type="entry name" value="WH-like_DNA-bd_sf"/>
</dbReference>
<dbReference type="GO" id="GO:0006352">
    <property type="term" value="P:DNA-templated transcription initiation"/>
    <property type="evidence" value="ECO:0007669"/>
    <property type="project" value="InterPro"/>
</dbReference>
<evidence type="ECO:0000313" key="7">
    <source>
        <dbReference type="EMBL" id="OQP65318.1"/>
    </source>
</evidence>
<dbReference type="PANTHER" id="PTHR43133">
    <property type="entry name" value="RNA POLYMERASE ECF-TYPE SIGMA FACTO"/>
    <property type="match status" value="1"/>
</dbReference>
<dbReference type="InterPro" id="IPR007627">
    <property type="entry name" value="RNA_pol_sigma70_r2"/>
</dbReference>
<dbReference type="InterPro" id="IPR013324">
    <property type="entry name" value="RNA_pol_sigma_r3/r4-like"/>
</dbReference>
<dbReference type="InterPro" id="IPR039425">
    <property type="entry name" value="RNA_pol_sigma-70-like"/>
</dbReference>
<dbReference type="Proteomes" id="UP000192796">
    <property type="component" value="Unassembled WGS sequence"/>
</dbReference>
<dbReference type="GO" id="GO:0016987">
    <property type="term" value="F:sigma factor activity"/>
    <property type="evidence" value="ECO:0007669"/>
    <property type="project" value="UniProtKB-KW"/>
</dbReference>
<keyword evidence="3" id="KW-0731">Sigma factor</keyword>
<name>A0A1V9G490_9BACT</name>
<dbReference type="SUPFAM" id="SSF88946">
    <property type="entry name" value="Sigma2 domain of RNA polymerase sigma factors"/>
    <property type="match status" value="1"/>
</dbReference>
<dbReference type="SUPFAM" id="SSF88659">
    <property type="entry name" value="Sigma3 and sigma4 domains of RNA polymerase sigma factors"/>
    <property type="match status" value="1"/>
</dbReference>
<gene>
    <name evidence="7" type="ORF">A3860_16755</name>
</gene>
<dbReference type="CDD" id="cd06171">
    <property type="entry name" value="Sigma70_r4"/>
    <property type="match status" value="1"/>
</dbReference>
<dbReference type="OrthoDB" id="1056775at2"/>
<accession>A0A1V9G490</accession>
<dbReference type="InterPro" id="IPR013249">
    <property type="entry name" value="RNA_pol_sigma70_r4_t2"/>
</dbReference>
<dbReference type="STRING" id="1703345.A3860_16755"/>
<dbReference type="Pfam" id="PF08281">
    <property type="entry name" value="Sigma70_r4_2"/>
    <property type="match status" value="1"/>
</dbReference>
<evidence type="ECO:0000256" key="4">
    <source>
        <dbReference type="ARBA" id="ARBA00023163"/>
    </source>
</evidence>
<comment type="caution">
    <text evidence="7">The sequence shown here is derived from an EMBL/GenBank/DDBJ whole genome shotgun (WGS) entry which is preliminary data.</text>
</comment>
<keyword evidence="4" id="KW-0804">Transcription</keyword>
<evidence type="ECO:0000313" key="8">
    <source>
        <dbReference type="Proteomes" id="UP000192796"/>
    </source>
</evidence>
<evidence type="ECO:0000256" key="3">
    <source>
        <dbReference type="ARBA" id="ARBA00023082"/>
    </source>
</evidence>
<dbReference type="RefSeq" id="WP_081146086.1">
    <property type="nucleotide sequence ID" value="NZ_LVYD01000024.1"/>
</dbReference>
<evidence type="ECO:0000256" key="1">
    <source>
        <dbReference type="ARBA" id="ARBA00010641"/>
    </source>
</evidence>
<feature type="domain" description="RNA polymerase sigma-70 region 2" evidence="5">
    <location>
        <begin position="29"/>
        <end position="95"/>
    </location>
</feature>
<comment type="similarity">
    <text evidence="1">Belongs to the sigma-70 factor family. ECF subfamily.</text>
</comment>